<dbReference type="STRING" id="283909.R7TDE7"/>
<dbReference type="PANTHER" id="PTHR47535:SF1">
    <property type="entry name" value="NESPRIN-1"/>
    <property type="match status" value="1"/>
</dbReference>
<dbReference type="InterPro" id="IPR018159">
    <property type="entry name" value="Spectrin/alpha-actinin"/>
</dbReference>
<feature type="compositionally biased region" description="Acidic residues" evidence="6">
    <location>
        <begin position="131"/>
        <end position="142"/>
    </location>
</feature>
<gene>
    <name evidence="8" type="ORF">CAPTEDRAFT_223168</name>
</gene>
<evidence type="ECO:0000256" key="4">
    <source>
        <dbReference type="ARBA" id="ARBA00022989"/>
    </source>
</evidence>
<dbReference type="CDD" id="cd00176">
    <property type="entry name" value="SPEC"/>
    <property type="match status" value="1"/>
</dbReference>
<dbReference type="GO" id="GO:0034993">
    <property type="term" value="C:meiotic nuclear membrane microtubule tethering complex"/>
    <property type="evidence" value="ECO:0007669"/>
    <property type="project" value="TreeGrafter"/>
</dbReference>
<dbReference type="EnsemblMetazoa" id="CapteT223168">
    <property type="protein sequence ID" value="CapteP223168"/>
    <property type="gene ID" value="CapteG223168"/>
</dbReference>
<feature type="region of interest" description="Disordered" evidence="6">
    <location>
        <begin position="737"/>
        <end position="773"/>
    </location>
</feature>
<dbReference type="Proteomes" id="UP000014760">
    <property type="component" value="Unassembled WGS sequence"/>
</dbReference>
<feature type="compositionally biased region" description="Acidic residues" evidence="6">
    <location>
        <begin position="811"/>
        <end position="821"/>
    </location>
</feature>
<evidence type="ECO:0000313" key="8">
    <source>
        <dbReference type="EMBL" id="ELT91753.1"/>
    </source>
</evidence>
<keyword evidence="4 7" id="KW-1133">Transmembrane helix</keyword>
<feature type="compositionally biased region" description="Low complexity" evidence="6">
    <location>
        <begin position="193"/>
        <end position="218"/>
    </location>
</feature>
<accession>R7TDE7</accession>
<dbReference type="EMBL" id="AMQN01013657">
    <property type="status" value="NOT_ANNOTATED_CDS"/>
    <property type="molecule type" value="Genomic_DNA"/>
</dbReference>
<dbReference type="Gene3D" id="1.20.58.60">
    <property type="match status" value="1"/>
</dbReference>
<dbReference type="SUPFAM" id="SSF46966">
    <property type="entry name" value="Spectrin repeat"/>
    <property type="match status" value="2"/>
</dbReference>
<keyword evidence="2 7" id="KW-0812">Transmembrane</keyword>
<dbReference type="GO" id="GO:0005640">
    <property type="term" value="C:nuclear outer membrane"/>
    <property type="evidence" value="ECO:0007669"/>
    <property type="project" value="TreeGrafter"/>
</dbReference>
<evidence type="ECO:0000256" key="7">
    <source>
        <dbReference type="SAM" id="Phobius"/>
    </source>
</evidence>
<comment type="subcellular location">
    <subcellularLocation>
        <location evidence="1">Membrane</location>
    </subcellularLocation>
</comment>
<sequence length="1440" mass="163085">MVLCGCGLNIESISLEPERKSWQNFKLSSFEGLEEAVCAALPWIVASIKRTLDRLQCNPDTLLYSDLSVLQHAWKQLHHRLHPKETPPKKSFHNPRQHFNKLSTPYRVFIKSRVTPRSVRRFRKPSREEPTSDYEESSVVDSEEDEEISNLCLVKSCFPLSLVNIVMASESPKRPSSPRDFNPSLAPKRRRMNSMSPNNFDFDDSFSSSPGSRSPSGSPTDMKMKKDMLWAAIQSDYHYLMDKEIIETCKSTESDLSWESDDPSGCLSTVSFTEFVQQFTELTEWLTQIQLATQRQSSTLSEKYLNQSYHEEMLQRSSRRKLFNDYAKQTMRRYPALKEEISVRLARLNTQWAALEAAMSPWQQTHDEATMLKDLDHDLTAFRSWLEDVDLQLQPLALDESWTRKEIQEKLAAHKLLQQGIEARSSIVSAVLKLCDRLRAPPHDTEAEVKAEAESEKQSLRLLATTLEGRWHTCWLQSLEWQCRLEEALVGPLPRKRHPVPGSYNDDSGVWSSDTSITSPRSADPLLAEISEEDPVGSSHDVIPFSESEYEKIHDDDGSMEHGLDSALGRSVSDEHTDKMGCRCRVTDSHDIGYSSESHSNEEQALDANRNPKWRNSSAYDSNEEQERRGLPSVDTNENIRELAEEQDVLPVVTTPTPHVYKLTSIETDSEPISTELRVKDDEYRSDADTEVSRSLDLPFDDVPITYEDPHSVESEETLMKKSSSLQFHLELECNSESRPVSLDAQVDSDSSARHQALTEEEEEEKEPAKKPCARRLMLQVESLVKDPEVGQPVRKRRFLKSSVLSSCDASSEESDEESSSEGELCKGRYPSGTRSLRVSPFKDMGHTRKRRSRPHSMIEQYSVSESALPDLWSASSEINDRLLAHKLRRTASDGSCSSSRKHKKRQRQVTLKGSSPDECATPLQLSVSVLKNSSAEDTFVSGHSATEEPLTSSPKTIISREKAETDDTDCVAQSLNSTIESFSEHAWDNYQASPYPTASDDPDEEKLDASRLQEDWDGLEDYDEDFSLRAAPRKRTTSKLSSSLLNDSTRTLEDSEDSDLEDFHHVINESMKALNFTRSTLFNFQKEPVAPTEYDDPIATCRLNVRCLQEVIDTLDSEGLNLDQHEIQQILEVIQSFHTLERSAREQREAAQYLSKIFHQLQGTRTSLTDFTERMDRAQYVQVSDLDAAVKQLLTAKGQLQAHHLPELKTLEDQLQKFALGHKEVSVEKLQEEVIGAHMDVKDSLLRSNKRATELQKALLHWNEFHATGNEAFCLLKQANEQLEALSVVTDSTTDPEDLSGHLSDLKTMLDSFCVCEDKLTALRRLAGEVTSVCGDAAQLDLRATIARLDTELTSVRTACQQLGESAELKLFSAREQRVRPATAASPEASDWWRLLRRMLPLALAATLFLTLLCIIDPSFPSRLVFSPRLRYVRGPPPI</sequence>
<feature type="region of interest" description="Disordered" evidence="6">
    <location>
        <begin position="891"/>
        <end position="919"/>
    </location>
</feature>
<reference evidence="10" key="1">
    <citation type="submission" date="2012-12" db="EMBL/GenBank/DDBJ databases">
        <authorList>
            <person name="Hellsten U."/>
            <person name="Grimwood J."/>
            <person name="Chapman J.A."/>
            <person name="Shapiro H."/>
            <person name="Aerts A."/>
            <person name="Otillar R.P."/>
            <person name="Terry A.Y."/>
            <person name="Boore J.L."/>
            <person name="Simakov O."/>
            <person name="Marletaz F."/>
            <person name="Cho S.-J."/>
            <person name="Edsinger-Gonzales E."/>
            <person name="Havlak P."/>
            <person name="Kuo D.-H."/>
            <person name="Larsson T."/>
            <person name="Lv J."/>
            <person name="Arendt D."/>
            <person name="Savage R."/>
            <person name="Osoegawa K."/>
            <person name="de Jong P."/>
            <person name="Lindberg D.R."/>
            <person name="Seaver E.C."/>
            <person name="Weisblat D.A."/>
            <person name="Putnam N.H."/>
            <person name="Grigoriev I.V."/>
            <person name="Rokhsar D.S."/>
        </authorList>
    </citation>
    <scope>NUCLEOTIDE SEQUENCE</scope>
    <source>
        <strain evidence="10">I ESC-2004</strain>
    </source>
</reference>
<feature type="region of interest" description="Disordered" evidence="6">
    <location>
        <begin position="664"/>
        <end position="696"/>
    </location>
</feature>
<evidence type="ECO:0000256" key="6">
    <source>
        <dbReference type="SAM" id="MobiDB-lite"/>
    </source>
</evidence>
<dbReference type="GO" id="GO:0007097">
    <property type="term" value="P:nuclear migration"/>
    <property type="evidence" value="ECO:0007669"/>
    <property type="project" value="TreeGrafter"/>
</dbReference>
<dbReference type="OMA" id="NHRAKYA"/>
<dbReference type="HOGENOM" id="CLU_251915_0_0_1"/>
<keyword evidence="5 7" id="KW-0472">Membrane</keyword>
<evidence type="ECO:0000256" key="3">
    <source>
        <dbReference type="ARBA" id="ARBA00022737"/>
    </source>
</evidence>
<feature type="region of interest" description="Disordered" evidence="6">
    <location>
        <begin position="170"/>
        <end position="222"/>
    </location>
</feature>
<keyword evidence="3" id="KW-0677">Repeat</keyword>
<evidence type="ECO:0008006" key="11">
    <source>
        <dbReference type="Google" id="ProtNLM"/>
    </source>
</evidence>
<reference evidence="9" key="3">
    <citation type="submission" date="2015-06" db="UniProtKB">
        <authorList>
            <consortium name="EnsemblMetazoa"/>
        </authorList>
    </citation>
    <scope>IDENTIFICATION</scope>
</reference>
<feature type="region of interest" description="Disordered" evidence="6">
    <location>
        <begin position="594"/>
        <end position="636"/>
    </location>
</feature>
<feature type="transmembrane region" description="Helical" evidence="7">
    <location>
        <begin position="1400"/>
        <end position="1421"/>
    </location>
</feature>
<evidence type="ECO:0000313" key="9">
    <source>
        <dbReference type="EnsemblMetazoa" id="CapteP223168"/>
    </source>
</evidence>
<reference evidence="8 10" key="2">
    <citation type="journal article" date="2013" name="Nature">
        <title>Insights into bilaterian evolution from three spiralian genomes.</title>
        <authorList>
            <person name="Simakov O."/>
            <person name="Marletaz F."/>
            <person name="Cho S.J."/>
            <person name="Edsinger-Gonzales E."/>
            <person name="Havlak P."/>
            <person name="Hellsten U."/>
            <person name="Kuo D.H."/>
            <person name="Larsson T."/>
            <person name="Lv J."/>
            <person name="Arendt D."/>
            <person name="Savage R."/>
            <person name="Osoegawa K."/>
            <person name="de Jong P."/>
            <person name="Grimwood J."/>
            <person name="Chapman J.A."/>
            <person name="Shapiro H."/>
            <person name="Aerts A."/>
            <person name="Otillar R.P."/>
            <person name="Terry A.Y."/>
            <person name="Boore J.L."/>
            <person name="Grigoriev I.V."/>
            <person name="Lindberg D.R."/>
            <person name="Seaver E.C."/>
            <person name="Weisblat D.A."/>
            <person name="Putnam N.H."/>
            <person name="Rokhsar D.S."/>
        </authorList>
    </citation>
    <scope>NUCLEOTIDE SEQUENCE</scope>
    <source>
        <strain evidence="8 10">I ESC-2004</strain>
    </source>
</reference>
<protein>
    <recommendedName>
        <fullName evidence="11">KASH domain-containing protein</fullName>
    </recommendedName>
</protein>
<evidence type="ECO:0000256" key="5">
    <source>
        <dbReference type="ARBA" id="ARBA00023136"/>
    </source>
</evidence>
<feature type="compositionally biased region" description="Basic and acidic residues" evidence="6">
    <location>
        <begin position="552"/>
        <end position="564"/>
    </location>
</feature>
<feature type="region of interest" description="Disordered" evidence="6">
    <location>
        <begin position="810"/>
        <end position="862"/>
    </location>
</feature>
<feature type="region of interest" description="Disordered" evidence="6">
    <location>
        <begin position="991"/>
        <end position="1015"/>
    </location>
</feature>
<proteinExistence type="predicted"/>
<name>R7TDE7_CAPTE</name>
<keyword evidence="10" id="KW-1185">Reference proteome</keyword>
<evidence type="ECO:0000256" key="2">
    <source>
        <dbReference type="ARBA" id="ARBA00022692"/>
    </source>
</evidence>
<dbReference type="GO" id="GO:0051015">
    <property type="term" value="F:actin filament binding"/>
    <property type="evidence" value="ECO:0007669"/>
    <property type="project" value="TreeGrafter"/>
</dbReference>
<feature type="compositionally biased region" description="Basic and acidic residues" evidence="6">
    <location>
        <begin position="677"/>
        <end position="694"/>
    </location>
</feature>
<dbReference type="InterPro" id="IPR052403">
    <property type="entry name" value="LINC-complex_assoc"/>
</dbReference>
<dbReference type="GO" id="GO:0005737">
    <property type="term" value="C:cytoplasm"/>
    <property type="evidence" value="ECO:0007669"/>
    <property type="project" value="TreeGrafter"/>
</dbReference>
<dbReference type="OrthoDB" id="10041151at2759"/>
<evidence type="ECO:0000256" key="1">
    <source>
        <dbReference type="ARBA" id="ARBA00004370"/>
    </source>
</evidence>
<dbReference type="PANTHER" id="PTHR47535">
    <property type="entry name" value="MUSCLE-SPECIFIC PROTEIN 300 KDA, ISOFORM G"/>
    <property type="match status" value="1"/>
</dbReference>
<evidence type="ECO:0000313" key="10">
    <source>
        <dbReference type="Proteomes" id="UP000014760"/>
    </source>
</evidence>
<organism evidence="8">
    <name type="scientific">Capitella teleta</name>
    <name type="common">Polychaete worm</name>
    <dbReference type="NCBI Taxonomy" id="283909"/>
    <lineage>
        <taxon>Eukaryota</taxon>
        <taxon>Metazoa</taxon>
        <taxon>Spiralia</taxon>
        <taxon>Lophotrochozoa</taxon>
        <taxon>Annelida</taxon>
        <taxon>Polychaeta</taxon>
        <taxon>Sedentaria</taxon>
        <taxon>Scolecida</taxon>
        <taxon>Capitellidae</taxon>
        <taxon>Capitella</taxon>
    </lineage>
</organism>
<feature type="region of interest" description="Disordered" evidence="6">
    <location>
        <begin position="119"/>
        <end position="142"/>
    </location>
</feature>
<dbReference type="EMBL" id="KB310369">
    <property type="protein sequence ID" value="ELT91753.1"/>
    <property type="molecule type" value="Genomic_DNA"/>
</dbReference>
<feature type="region of interest" description="Disordered" evidence="6">
    <location>
        <begin position="552"/>
        <end position="578"/>
    </location>
</feature>